<dbReference type="RefSeq" id="WP_121009056.1">
    <property type="nucleotide sequence ID" value="NZ_RBXO01000001.1"/>
</dbReference>
<name>A0A495W7Y7_9PSEU</name>
<dbReference type="EMBL" id="RBXO01000001">
    <property type="protein sequence ID" value="RKT57394.1"/>
    <property type="molecule type" value="Genomic_DNA"/>
</dbReference>
<keyword evidence="3" id="KW-0378">Hydrolase</keyword>
<dbReference type="InterPro" id="IPR010427">
    <property type="entry name" value="DUF1023"/>
</dbReference>
<comment type="caution">
    <text evidence="3">The sequence shown here is derived from an EMBL/GenBank/DDBJ whole genome shotgun (WGS) entry which is preliminary data.</text>
</comment>
<evidence type="ECO:0000256" key="1">
    <source>
        <dbReference type="SAM" id="SignalP"/>
    </source>
</evidence>
<dbReference type="Proteomes" id="UP000282084">
    <property type="component" value="Unassembled WGS sequence"/>
</dbReference>
<feature type="signal peptide" evidence="1">
    <location>
        <begin position="1"/>
        <end position="21"/>
    </location>
</feature>
<evidence type="ECO:0000259" key="2">
    <source>
        <dbReference type="Pfam" id="PF06259"/>
    </source>
</evidence>
<protein>
    <submittedName>
        <fullName evidence="3">Alpha/beta hydrolase family protein</fullName>
    </submittedName>
</protein>
<evidence type="ECO:0000313" key="4">
    <source>
        <dbReference type="Proteomes" id="UP000282084"/>
    </source>
</evidence>
<dbReference type="GO" id="GO:0016787">
    <property type="term" value="F:hydrolase activity"/>
    <property type="evidence" value="ECO:0007669"/>
    <property type="project" value="UniProtKB-KW"/>
</dbReference>
<keyword evidence="1" id="KW-0732">Signal</keyword>
<sequence>MGKLIAALAALMVLVTPTGVATPVDRVEVYGDLARARHVAVVVPGSDVDGARFDATVGRMARAVRARAGRDDLAVVAWLGYRTPSGVGVDAASGRLARAGAVALARFVRGLPGEVHLLCHSYGSVVCALADVRVADMAFLGSPGVRVASAGELRARVWAARGADDWTRWVPSVRLGDLGHGVDPTDPAFGAGVFDTGEARRHDQYFDPGTASLGALARIAVGERP</sequence>
<dbReference type="OrthoDB" id="5170249at2"/>
<accession>A0A495W7Y7</accession>
<dbReference type="Pfam" id="PF06259">
    <property type="entry name" value="Abhydrolase_8"/>
    <property type="match status" value="1"/>
</dbReference>
<feature type="domain" description="DUF1023" evidence="2">
    <location>
        <begin position="25"/>
        <end position="173"/>
    </location>
</feature>
<evidence type="ECO:0000313" key="3">
    <source>
        <dbReference type="EMBL" id="RKT57394.1"/>
    </source>
</evidence>
<dbReference type="AlphaFoldDB" id="A0A495W7Y7"/>
<keyword evidence="4" id="KW-1185">Reference proteome</keyword>
<gene>
    <name evidence="3" type="ORF">C8E97_6114</name>
</gene>
<reference evidence="3 4" key="1">
    <citation type="submission" date="2018-10" db="EMBL/GenBank/DDBJ databases">
        <title>Sequencing the genomes of 1000 actinobacteria strains.</title>
        <authorList>
            <person name="Klenk H.-P."/>
        </authorList>
    </citation>
    <scope>NUCLEOTIDE SEQUENCE [LARGE SCALE GENOMIC DNA]</scope>
    <source>
        <strain evidence="3 4">DSM 43800</strain>
    </source>
</reference>
<organism evidence="3 4">
    <name type="scientific">Saccharothrix australiensis</name>
    <dbReference type="NCBI Taxonomy" id="2072"/>
    <lineage>
        <taxon>Bacteria</taxon>
        <taxon>Bacillati</taxon>
        <taxon>Actinomycetota</taxon>
        <taxon>Actinomycetes</taxon>
        <taxon>Pseudonocardiales</taxon>
        <taxon>Pseudonocardiaceae</taxon>
        <taxon>Saccharothrix</taxon>
    </lineage>
</organism>
<proteinExistence type="predicted"/>
<feature type="chain" id="PRO_5019750436" evidence="1">
    <location>
        <begin position="22"/>
        <end position="225"/>
    </location>
</feature>